<keyword evidence="7" id="KW-0812">Transmembrane</keyword>
<dbReference type="RefSeq" id="WP_102697699.1">
    <property type="nucleotide sequence ID" value="NZ_PNGJ01000007.1"/>
</dbReference>
<dbReference type="PANTHER" id="PTHR30563:SF0">
    <property type="entry name" value="DNA RECOMBINATION PROTEIN RMUC"/>
    <property type="match status" value="1"/>
</dbReference>
<accession>A0A2N6QPZ3</accession>
<dbReference type="OrthoDB" id="370725at2"/>
<evidence type="ECO:0000313" key="8">
    <source>
        <dbReference type="EMBL" id="PMC23714.1"/>
    </source>
</evidence>
<feature type="transmembrane region" description="Helical" evidence="7">
    <location>
        <begin position="6"/>
        <end position="23"/>
    </location>
</feature>
<keyword evidence="4" id="KW-0233">DNA recombination</keyword>
<evidence type="ECO:0000256" key="5">
    <source>
        <dbReference type="SAM" id="Coils"/>
    </source>
</evidence>
<proteinExistence type="inferred from homology"/>
<dbReference type="GO" id="GO:0006310">
    <property type="term" value="P:DNA recombination"/>
    <property type="evidence" value="ECO:0007669"/>
    <property type="project" value="UniProtKB-KW"/>
</dbReference>
<evidence type="ECO:0000256" key="4">
    <source>
        <dbReference type="ARBA" id="ARBA00023172"/>
    </source>
</evidence>
<sequence>MEFIYLAIGLVVGAIFVFFLLNGKLKKLETKNVLSNQQLAHEQELGTQLQAERDRLQREQAEQQQQLITIKLELERVTTQLESEQASHSKETEMRREQFEQQLKTVQEQFSNLATRILEQTSERLKTTNNESMEHLTKPLKMNIEQLQQAIQHTNTETSKNTASLSQQLREMSLQTQKIETTATRLTNVIRGGNKAQGNWGERILTDILESQGYKVGIDYDIQHTLTDEKGNAIKNDDTGRRMIPDVILHYPNNEDVIIDAKMSIDAYYQYVNTEEEALKKKFAADLVSSIRTQATNLAKKDYSKYVHSPRKAIDFVIMFVPNEGALQLALDTEPKIWSEAFDKQVFITSQQNLMAILRMIQIAWRQYAQTENQKKVFALAEELLKRVGEFIKRFDKIGKDIDMLHKDYGEAYNKAYTGRQSIVQKANELKELGVKESANQPIPMTQPDVLDITEENEDE</sequence>
<evidence type="ECO:0000313" key="9">
    <source>
        <dbReference type="Proteomes" id="UP000235564"/>
    </source>
</evidence>
<evidence type="ECO:0000256" key="3">
    <source>
        <dbReference type="ARBA" id="ARBA00023054"/>
    </source>
</evidence>
<keyword evidence="7" id="KW-0472">Membrane</keyword>
<evidence type="ECO:0000256" key="2">
    <source>
        <dbReference type="ARBA" id="ARBA00009840"/>
    </source>
</evidence>
<protein>
    <submittedName>
        <fullName evidence="8">DNA recombination protein RmuC</fullName>
    </submittedName>
</protein>
<evidence type="ECO:0000256" key="7">
    <source>
        <dbReference type="SAM" id="Phobius"/>
    </source>
</evidence>
<dbReference type="Pfam" id="PF02646">
    <property type="entry name" value="RmuC"/>
    <property type="match status" value="1"/>
</dbReference>
<feature type="region of interest" description="Disordered" evidence="6">
    <location>
        <begin position="437"/>
        <end position="460"/>
    </location>
</feature>
<dbReference type="InterPro" id="IPR003798">
    <property type="entry name" value="DNA_recombination_RmuC"/>
</dbReference>
<feature type="coiled-coil region" evidence="5">
    <location>
        <begin position="39"/>
        <end position="116"/>
    </location>
</feature>
<keyword evidence="3 5" id="KW-0175">Coiled coil</keyword>
<dbReference type="PANTHER" id="PTHR30563">
    <property type="entry name" value="DNA RECOMBINATION PROTEIN RMUC"/>
    <property type="match status" value="1"/>
</dbReference>
<keyword evidence="7" id="KW-1133">Transmembrane helix</keyword>
<gene>
    <name evidence="8" type="ORF">CJ231_09280</name>
</gene>
<reference evidence="8 9" key="1">
    <citation type="submission" date="2017-09" db="EMBL/GenBank/DDBJ databases">
        <title>Bacterial strain isolated from the female urinary microbiota.</title>
        <authorList>
            <person name="Thomas-White K."/>
            <person name="Kumar N."/>
            <person name="Forster S."/>
            <person name="Putonti C."/>
            <person name="Lawley T."/>
            <person name="Wolfe A.J."/>
        </authorList>
    </citation>
    <scope>NUCLEOTIDE SEQUENCE [LARGE SCALE GENOMIC DNA]</scope>
    <source>
        <strain evidence="8 9">UMB0536</strain>
    </source>
</reference>
<name>A0A2N6QPZ3_9BACT</name>
<evidence type="ECO:0000256" key="1">
    <source>
        <dbReference type="ARBA" id="ARBA00003416"/>
    </source>
</evidence>
<comment type="function">
    <text evidence="1">Involved in DNA recombination.</text>
</comment>
<dbReference type="Proteomes" id="UP000235564">
    <property type="component" value="Unassembled WGS sequence"/>
</dbReference>
<organism evidence="8 9">
    <name type="scientific">Hoylesella buccalis</name>
    <dbReference type="NCBI Taxonomy" id="28127"/>
    <lineage>
        <taxon>Bacteria</taxon>
        <taxon>Pseudomonadati</taxon>
        <taxon>Bacteroidota</taxon>
        <taxon>Bacteroidia</taxon>
        <taxon>Bacteroidales</taxon>
        <taxon>Prevotellaceae</taxon>
        <taxon>Hoylesella</taxon>
    </lineage>
</organism>
<comment type="caution">
    <text evidence="8">The sequence shown here is derived from an EMBL/GenBank/DDBJ whole genome shotgun (WGS) entry which is preliminary data.</text>
</comment>
<evidence type="ECO:0000256" key="6">
    <source>
        <dbReference type="SAM" id="MobiDB-lite"/>
    </source>
</evidence>
<comment type="similarity">
    <text evidence="2">Belongs to the RmuC family.</text>
</comment>
<dbReference type="EMBL" id="PNGJ01000007">
    <property type="protein sequence ID" value="PMC23714.1"/>
    <property type="molecule type" value="Genomic_DNA"/>
</dbReference>
<dbReference type="AlphaFoldDB" id="A0A2N6QPZ3"/>